<keyword evidence="11" id="KW-1185">Reference proteome</keyword>
<evidence type="ECO:0000313" key="11">
    <source>
        <dbReference type="Proteomes" id="UP000589351"/>
    </source>
</evidence>
<proteinExistence type="inferred from homology"/>
<feature type="transmembrane region" description="Helical" evidence="8">
    <location>
        <begin position="193"/>
        <end position="219"/>
    </location>
</feature>
<accession>A0A6V7RJ39</accession>
<dbReference type="RefSeq" id="WP_185125812.1">
    <property type="nucleotide sequence ID" value="NZ_CAJEWD010000008.1"/>
</dbReference>
<gene>
    <name evidence="10" type="primary">gluP</name>
    <name evidence="10" type="ORF">JEODO184_01306</name>
</gene>
<dbReference type="InterPro" id="IPR019734">
    <property type="entry name" value="TPR_rpt"/>
</dbReference>
<dbReference type="EMBL" id="CAJEWD010000008">
    <property type="protein sequence ID" value="CAD2078098.1"/>
    <property type="molecule type" value="Genomic_DNA"/>
</dbReference>
<dbReference type="Gene3D" id="1.25.40.10">
    <property type="entry name" value="Tetratricopeptide repeat domain"/>
    <property type="match status" value="1"/>
</dbReference>
<dbReference type="SUPFAM" id="SSF48452">
    <property type="entry name" value="TPR-like"/>
    <property type="match status" value="1"/>
</dbReference>
<feature type="transmembrane region" description="Helical" evidence="8">
    <location>
        <begin position="231"/>
        <end position="251"/>
    </location>
</feature>
<dbReference type="Gene3D" id="1.20.1540.10">
    <property type="entry name" value="Rhomboid-like"/>
    <property type="match status" value="1"/>
</dbReference>
<keyword evidence="6 8" id="KW-0472">Membrane</keyword>
<evidence type="ECO:0000256" key="2">
    <source>
        <dbReference type="ARBA" id="ARBA00009045"/>
    </source>
</evidence>
<dbReference type="InterPro" id="IPR011990">
    <property type="entry name" value="TPR-like_helical_dom_sf"/>
</dbReference>
<feature type="transmembrane region" description="Helical" evidence="8">
    <location>
        <begin position="152"/>
        <end position="173"/>
    </location>
</feature>
<dbReference type="PANTHER" id="PTHR43731:SF14">
    <property type="entry name" value="PRESENILIN-ASSOCIATED RHOMBOID-LIKE PROTEIN, MITOCHONDRIAL"/>
    <property type="match status" value="1"/>
</dbReference>
<comment type="caution">
    <text evidence="10">The sequence shown here is derived from an EMBL/GenBank/DDBJ whole genome shotgun (WGS) entry which is preliminary data.</text>
</comment>
<evidence type="ECO:0000256" key="3">
    <source>
        <dbReference type="ARBA" id="ARBA00022692"/>
    </source>
</evidence>
<evidence type="ECO:0000313" key="10">
    <source>
        <dbReference type="EMBL" id="CAD2078098.1"/>
    </source>
</evidence>
<dbReference type="InterPro" id="IPR050925">
    <property type="entry name" value="Rhomboid_protease_S54"/>
</dbReference>
<dbReference type="AlphaFoldDB" id="A0A6V7RJ39"/>
<evidence type="ECO:0000259" key="9">
    <source>
        <dbReference type="Pfam" id="PF01694"/>
    </source>
</evidence>
<evidence type="ECO:0000256" key="8">
    <source>
        <dbReference type="SAM" id="Phobius"/>
    </source>
</evidence>
<sequence length="469" mass="54127">MKNKWQAAYEVAKYTNYDFFHHDENPEIIWLKDKKKKTLMCLLDLSLSDQELEAITENIFDSQEQLNKQAGFTVKVINLYHLTDQKFTRKFKSKTLRVNHRAVNNLEKIISNPFYKVDLKYKKSKDDAYYKRRLMSRHPFEKYMIKFTPMTLLLVTLNTLVFLINIIFIYVLNSPELNNLMAVSHYEVSSGQYYRLITSSFLHAGFTHFLLNVFALYILGKFVEGLYTPWHLLLTYILAGAISSLFSLAFITEGISLGASGAIYGLLGLIIVHLLLNKQINVKLVIQIIVIFAIVSVLSMLTANINHYAHIGGLIVGALIGLIVNFKKATWKVSLISLIILVLFTLFSHYAMSKQSSIHPMDDEALYYYQEGDYDKALETVNYSFNREVETPMTYYILGELYKEAGQEEKGQGYIDKSYEMDPSNELAAKDKIIEYRKAQDYEAMNKAIDQLDKPIEDESLKILEKEVK</sequence>
<reference evidence="10 11" key="1">
    <citation type="submission" date="2020-07" db="EMBL/GenBank/DDBJ databases">
        <authorList>
            <person name="Criscuolo A."/>
        </authorList>
    </citation>
    <scope>NUCLEOTIDE SEQUENCE [LARGE SCALE GENOMIC DNA]</scope>
    <source>
        <strain evidence="10">CIP111649</strain>
    </source>
</reference>
<evidence type="ECO:0000256" key="7">
    <source>
        <dbReference type="PROSITE-ProRule" id="PRU00339"/>
    </source>
</evidence>
<feature type="transmembrane region" description="Helical" evidence="8">
    <location>
        <begin position="308"/>
        <end position="326"/>
    </location>
</feature>
<evidence type="ECO:0000256" key="4">
    <source>
        <dbReference type="ARBA" id="ARBA00022801"/>
    </source>
</evidence>
<feature type="transmembrane region" description="Helical" evidence="8">
    <location>
        <begin position="284"/>
        <end position="302"/>
    </location>
</feature>
<keyword evidence="3 8" id="KW-0812">Transmembrane</keyword>
<evidence type="ECO:0000256" key="6">
    <source>
        <dbReference type="ARBA" id="ARBA00023136"/>
    </source>
</evidence>
<evidence type="ECO:0000256" key="5">
    <source>
        <dbReference type="ARBA" id="ARBA00022989"/>
    </source>
</evidence>
<dbReference type="Proteomes" id="UP000589351">
    <property type="component" value="Unassembled WGS sequence"/>
</dbReference>
<name>A0A6V7RJ39_9STAP</name>
<dbReference type="Pfam" id="PF01694">
    <property type="entry name" value="Rhomboid"/>
    <property type="match status" value="1"/>
</dbReference>
<dbReference type="SUPFAM" id="SSF144091">
    <property type="entry name" value="Rhomboid-like"/>
    <property type="match status" value="1"/>
</dbReference>
<feature type="transmembrane region" description="Helical" evidence="8">
    <location>
        <begin position="257"/>
        <end position="277"/>
    </location>
</feature>
<feature type="domain" description="Peptidase S54 rhomboid" evidence="9">
    <location>
        <begin position="191"/>
        <end position="324"/>
    </location>
</feature>
<feature type="repeat" description="TPR" evidence="7">
    <location>
        <begin position="392"/>
        <end position="425"/>
    </location>
</feature>
<dbReference type="PANTHER" id="PTHR43731">
    <property type="entry name" value="RHOMBOID PROTEASE"/>
    <property type="match status" value="1"/>
</dbReference>
<protein>
    <submittedName>
        <fullName evidence="10">Rhomboid protease GluP</fullName>
    </submittedName>
</protein>
<organism evidence="10 11">
    <name type="scientific">Jeotgalicoccus meleagridis</name>
    <dbReference type="NCBI Taxonomy" id="2759181"/>
    <lineage>
        <taxon>Bacteria</taxon>
        <taxon>Bacillati</taxon>
        <taxon>Bacillota</taxon>
        <taxon>Bacilli</taxon>
        <taxon>Bacillales</taxon>
        <taxon>Staphylococcaceae</taxon>
        <taxon>Jeotgalicoccus</taxon>
    </lineage>
</organism>
<dbReference type="InterPro" id="IPR022764">
    <property type="entry name" value="Peptidase_S54_rhomboid_dom"/>
</dbReference>
<dbReference type="GO" id="GO:0004252">
    <property type="term" value="F:serine-type endopeptidase activity"/>
    <property type="evidence" value="ECO:0007669"/>
    <property type="project" value="InterPro"/>
</dbReference>
<dbReference type="GO" id="GO:0006508">
    <property type="term" value="P:proteolysis"/>
    <property type="evidence" value="ECO:0007669"/>
    <property type="project" value="UniProtKB-KW"/>
</dbReference>
<keyword evidence="4" id="KW-0378">Hydrolase</keyword>
<keyword evidence="7" id="KW-0802">TPR repeat</keyword>
<keyword evidence="10" id="KW-0645">Protease</keyword>
<comment type="similarity">
    <text evidence="2">Belongs to the peptidase S54 family.</text>
</comment>
<dbReference type="PROSITE" id="PS50005">
    <property type="entry name" value="TPR"/>
    <property type="match status" value="1"/>
</dbReference>
<keyword evidence="5 8" id="KW-1133">Transmembrane helix</keyword>
<comment type="subcellular location">
    <subcellularLocation>
        <location evidence="1">Membrane</location>
        <topology evidence="1">Multi-pass membrane protein</topology>
    </subcellularLocation>
</comment>
<feature type="transmembrane region" description="Helical" evidence="8">
    <location>
        <begin position="333"/>
        <end position="352"/>
    </location>
</feature>
<dbReference type="InterPro" id="IPR035952">
    <property type="entry name" value="Rhomboid-like_sf"/>
</dbReference>
<evidence type="ECO:0000256" key="1">
    <source>
        <dbReference type="ARBA" id="ARBA00004141"/>
    </source>
</evidence>
<dbReference type="GO" id="GO:0016020">
    <property type="term" value="C:membrane"/>
    <property type="evidence" value="ECO:0007669"/>
    <property type="project" value="UniProtKB-SubCell"/>
</dbReference>